<dbReference type="PANTHER" id="PTHR43265">
    <property type="entry name" value="ESTERASE ESTD"/>
    <property type="match status" value="1"/>
</dbReference>
<comment type="caution">
    <text evidence="3">The sequence shown here is derived from an EMBL/GenBank/DDBJ whole genome shotgun (WGS) entry which is preliminary data.</text>
</comment>
<evidence type="ECO:0000313" key="3">
    <source>
        <dbReference type="EMBL" id="MBC8755494.1"/>
    </source>
</evidence>
<feature type="chain" id="PRO_5047170024" evidence="1">
    <location>
        <begin position="25"/>
        <end position="466"/>
    </location>
</feature>
<evidence type="ECO:0000259" key="2">
    <source>
        <dbReference type="Pfam" id="PF12146"/>
    </source>
</evidence>
<name>A0ABR7QAZ6_9FLAO</name>
<dbReference type="PANTHER" id="PTHR43265:SF1">
    <property type="entry name" value="ESTERASE ESTD"/>
    <property type="match status" value="1"/>
</dbReference>
<evidence type="ECO:0000256" key="1">
    <source>
        <dbReference type="SAM" id="SignalP"/>
    </source>
</evidence>
<gene>
    <name evidence="3" type="ORF">H2O64_12525</name>
</gene>
<protein>
    <submittedName>
        <fullName evidence="3">Alpha/beta hydrolase</fullName>
    </submittedName>
</protein>
<accession>A0ABR7QAZ6</accession>
<sequence>MQLFTIFKIIFRLAFFLGTLIASAQDISGTWKGALKVQGMELPLAFNISETDGTLTTTLDSPKQNAFGLPTDETTFVENKLTIIQSQMGLEYTATYTDGTFKGTFKQAGQVFPLDLTKGEKVVKKVKPQDPKKPYPYASEEVTFENANANNIKFAGTLTLPKDVKNPPVVILITGSGPQNRNQELLGHKTFLVLSDHLTRQGIAVLRYDDRGTAKSEGDFSVATSFDFASDVEAAMAYLQTRSDVVDVNKIGLVGHSEGGLIAPIVAAKNKNVAFCVLLAGPGVDGKEILLTQGKRAAELEGYPVIDIANSQEVSAKVFDISANYKGEASKQKIVALFKELKAKLTFEKAKAEFTEQVMNQQAEMITSPWMRAFIKYDPQTSLQKVNCPVLAINGEKDFQVISDLNLNAIEKGLKHNKDVTIKQFKDLNHLFQTSETGALSEYAEIEETFAPIALNYVSAWINARF</sequence>
<feature type="domain" description="Serine aminopeptidase S33" evidence="2">
    <location>
        <begin position="194"/>
        <end position="430"/>
    </location>
</feature>
<dbReference type="InterPro" id="IPR022742">
    <property type="entry name" value="Hydrolase_4"/>
</dbReference>
<dbReference type="EMBL" id="JACGWS010000007">
    <property type="protein sequence ID" value="MBC8755494.1"/>
    <property type="molecule type" value="Genomic_DNA"/>
</dbReference>
<dbReference type="InterPro" id="IPR029058">
    <property type="entry name" value="AB_hydrolase_fold"/>
</dbReference>
<dbReference type="RefSeq" id="WP_187562546.1">
    <property type="nucleotide sequence ID" value="NZ_JACGWS010000007.1"/>
</dbReference>
<dbReference type="Pfam" id="PF12146">
    <property type="entry name" value="Hydrolase_4"/>
    <property type="match status" value="1"/>
</dbReference>
<keyword evidence="3" id="KW-0378">Hydrolase</keyword>
<keyword evidence="1" id="KW-0732">Signal</keyword>
<feature type="signal peptide" evidence="1">
    <location>
        <begin position="1"/>
        <end position="24"/>
    </location>
</feature>
<dbReference type="InterPro" id="IPR053145">
    <property type="entry name" value="AB_hydrolase_Est10"/>
</dbReference>
<reference evidence="3 4" key="1">
    <citation type="submission" date="2020-07" db="EMBL/GenBank/DDBJ databases">
        <title>Description of Kordia aestuariivivens sp. nov., isolated from a tidal flat.</title>
        <authorList>
            <person name="Park S."/>
            <person name="Yoon J.-H."/>
        </authorList>
    </citation>
    <scope>NUCLEOTIDE SEQUENCE [LARGE SCALE GENOMIC DNA]</scope>
    <source>
        <strain evidence="3 4">YSTF-M3</strain>
    </source>
</reference>
<dbReference type="Gene3D" id="3.40.50.1820">
    <property type="entry name" value="alpha/beta hydrolase"/>
    <property type="match status" value="1"/>
</dbReference>
<dbReference type="SUPFAM" id="SSF53474">
    <property type="entry name" value="alpha/beta-Hydrolases"/>
    <property type="match status" value="1"/>
</dbReference>
<evidence type="ECO:0000313" key="4">
    <source>
        <dbReference type="Proteomes" id="UP000619238"/>
    </source>
</evidence>
<organism evidence="3 4">
    <name type="scientific">Kordia aestuariivivens</name>
    <dbReference type="NCBI Taxonomy" id="2759037"/>
    <lineage>
        <taxon>Bacteria</taxon>
        <taxon>Pseudomonadati</taxon>
        <taxon>Bacteroidota</taxon>
        <taxon>Flavobacteriia</taxon>
        <taxon>Flavobacteriales</taxon>
        <taxon>Flavobacteriaceae</taxon>
        <taxon>Kordia</taxon>
    </lineage>
</organism>
<dbReference type="GO" id="GO:0016787">
    <property type="term" value="F:hydrolase activity"/>
    <property type="evidence" value="ECO:0007669"/>
    <property type="project" value="UniProtKB-KW"/>
</dbReference>
<proteinExistence type="predicted"/>
<keyword evidence="4" id="KW-1185">Reference proteome</keyword>
<dbReference type="Proteomes" id="UP000619238">
    <property type="component" value="Unassembled WGS sequence"/>
</dbReference>